<comment type="caution">
    <text evidence="2">The sequence shown here is derived from an EMBL/GenBank/DDBJ whole genome shotgun (WGS) entry which is preliminary data.</text>
</comment>
<dbReference type="KEGG" id="qsa:O6P43_001089"/>
<sequence>MHIRVHSKYQGHQQDTNENNHFPPSHSCHRRWDGRLSSAVKGLLCPAKARVLSCRPKLPSPPPQPVAVRLDMLNHLGVEFVPCK</sequence>
<keyword evidence="3" id="KW-1185">Reference proteome</keyword>
<dbReference type="AlphaFoldDB" id="A0AAD7QJF1"/>
<evidence type="ECO:0000313" key="3">
    <source>
        <dbReference type="Proteomes" id="UP001163823"/>
    </source>
</evidence>
<dbReference type="EMBL" id="JARAOO010000001">
    <property type="protein sequence ID" value="KAJ7981886.1"/>
    <property type="molecule type" value="Genomic_DNA"/>
</dbReference>
<accession>A0AAD7QJF1</accession>
<gene>
    <name evidence="2" type="ORF">O6P43_001089</name>
</gene>
<proteinExistence type="predicted"/>
<feature type="compositionally biased region" description="Polar residues" evidence="1">
    <location>
        <begin position="10"/>
        <end position="22"/>
    </location>
</feature>
<protein>
    <submittedName>
        <fullName evidence="2">Uncharacterized protein</fullName>
    </submittedName>
</protein>
<evidence type="ECO:0000313" key="2">
    <source>
        <dbReference type="EMBL" id="KAJ7981886.1"/>
    </source>
</evidence>
<feature type="region of interest" description="Disordered" evidence="1">
    <location>
        <begin position="1"/>
        <end position="28"/>
    </location>
</feature>
<reference evidence="2 3" key="1">
    <citation type="journal article" date="2023" name="Science">
        <title>Elucidation of the pathway for biosynthesis of saponin adjuvants from the soapbark tree.</title>
        <authorList>
            <person name="Reed J."/>
            <person name="Orme A."/>
            <person name="El-Demerdash A."/>
            <person name="Owen C."/>
            <person name="Martin L.B.B."/>
            <person name="Misra R.C."/>
            <person name="Kikuchi S."/>
            <person name="Rejzek M."/>
            <person name="Martin A.C."/>
            <person name="Harkess A."/>
            <person name="Leebens-Mack J."/>
            <person name="Louveau T."/>
            <person name="Stephenson M.J."/>
            <person name="Osbourn A."/>
        </authorList>
    </citation>
    <scope>NUCLEOTIDE SEQUENCE [LARGE SCALE GENOMIC DNA]</scope>
    <source>
        <strain evidence="2">S10</strain>
    </source>
</reference>
<evidence type="ECO:0000256" key="1">
    <source>
        <dbReference type="SAM" id="MobiDB-lite"/>
    </source>
</evidence>
<name>A0AAD7QJF1_QUISA</name>
<dbReference type="Proteomes" id="UP001163823">
    <property type="component" value="Chromosome 1"/>
</dbReference>
<organism evidence="2 3">
    <name type="scientific">Quillaja saponaria</name>
    <name type="common">Soap bark tree</name>
    <dbReference type="NCBI Taxonomy" id="32244"/>
    <lineage>
        <taxon>Eukaryota</taxon>
        <taxon>Viridiplantae</taxon>
        <taxon>Streptophyta</taxon>
        <taxon>Embryophyta</taxon>
        <taxon>Tracheophyta</taxon>
        <taxon>Spermatophyta</taxon>
        <taxon>Magnoliopsida</taxon>
        <taxon>eudicotyledons</taxon>
        <taxon>Gunneridae</taxon>
        <taxon>Pentapetalae</taxon>
        <taxon>rosids</taxon>
        <taxon>fabids</taxon>
        <taxon>Fabales</taxon>
        <taxon>Quillajaceae</taxon>
        <taxon>Quillaja</taxon>
    </lineage>
</organism>